<dbReference type="AlphaFoldDB" id="A0A8H5H437"/>
<dbReference type="GO" id="GO:0000932">
    <property type="term" value="C:P-body"/>
    <property type="evidence" value="ECO:0007669"/>
    <property type="project" value="TreeGrafter"/>
</dbReference>
<dbReference type="SUPFAM" id="SSF50249">
    <property type="entry name" value="Nucleic acid-binding proteins"/>
    <property type="match status" value="1"/>
</dbReference>
<evidence type="ECO:0000259" key="2">
    <source>
        <dbReference type="SMART" id="SM00955"/>
    </source>
</evidence>
<dbReference type="OrthoDB" id="2285229at2759"/>
<organism evidence="3 4">
    <name type="scientific">Collybiopsis confluens</name>
    <dbReference type="NCBI Taxonomy" id="2823264"/>
    <lineage>
        <taxon>Eukaryota</taxon>
        <taxon>Fungi</taxon>
        <taxon>Dikarya</taxon>
        <taxon>Basidiomycota</taxon>
        <taxon>Agaricomycotina</taxon>
        <taxon>Agaricomycetes</taxon>
        <taxon>Agaricomycetidae</taxon>
        <taxon>Agaricales</taxon>
        <taxon>Marasmiineae</taxon>
        <taxon>Omphalotaceae</taxon>
        <taxon>Collybiopsis</taxon>
    </lineage>
</organism>
<dbReference type="GO" id="GO:0006402">
    <property type="term" value="P:mRNA catabolic process"/>
    <property type="evidence" value="ECO:0007669"/>
    <property type="project" value="TreeGrafter"/>
</dbReference>
<protein>
    <recommendedName>
        <fullName evidence="2">RNB domain-containing protein</fullName>
    </recommendedName>
</protein>
<reference evidence="3 4" key="1">
    <citation type="journal article" date="2020" name="ISME J.">
        <title>Uncovering the hidden diversity of litter-decomposition mechanisms in mushroom-forming fungi.</title>
        <authorList>
            <person name="Floudas D."/>
            <person name="Bentzer J."/>
            <person name="Ahren D."/>
            <person name="Johansson T."/>
            <person name="Persson P."/>
            <person name="Tunlid A."/>
        </authorList>
    </citation>
    <scope>NUCLEOTIDE SEQUENCE [LARGE SCALE GENOMIC DNA]</scope>
    <source>
        <strain evidence="3 4">CBS 406.79</strain>
    </source>
</reference>
<evidence type="ECO:0000256" key="1">
    <source>
        <dbReference type="SAM" id="MobiDB-lite"/>
    </source>
</evidence>
<dbReference type="SMART" id="SM00955">
    <property type="entry name" value="RNB"/>
    <property type="match status" value="1"/>
</dbReference>
<dbReference type="Proteomes" id="UP000518752">
    <property type="component" value="Unassembled WGS sequence"/>
</dbReference>
<evidence type="ECO:0000313" key="3">
    <source>
        <dbReference type="EMBL" id="KAF5376195.1"/>
    </source>
</evidence>
<dbReference type="PANTHER" id="PTHR23355">
    <property type="entry name" value="RIBONUCLEASE"/>
    <property type="match status" value="1"/>
</dbReference>
<feature type="region of interest" description="Disordered" evidence="1">
    <location>
        <begin position="24"/>
        <end position="68"/>
    </location>
</feature>
<dbReference type="GO" id="GO:0000175">
    <property type="term" value="F:3'-5'-RNA exonuclease activity"/>
    <property type="evidence" value="ECO:0007669"/>
    <property type="project" value="TreeGrafter"/>
</dbReference>
<evidence type="ECO:0000313" key="4">
    <source>
        <dbReference type="Proteomes" id="UP000518752"/>
    </source>
</evidence>
<feature type="domain" description="RNB" evidence="2">
    <location>
        <begin position="504"/>
        <end position="878"/>
    </location>
</feature>
<accession>A0A8H5H437</accession>
<keyword evidence="4" id="KW-1185">Reference proteome</keyword>
<comment type="caution">
    <text evidence="3">The sequence shown here is derived from an EMBL/GenBank/DDBJ whole genome shotgun (WGS) entry which is preliminary data.</text>
</comment>
<dbReference type="InterPro" id="IPR001900">
    <property type="entry name" value="RNase_II/R"/>
</dbReference>
<gene>
    <name evidence="3" type="ORF">D9757_009329</name>
</gene>
<proteinExistence type="predicted"/>
<dbReference type="InterPro" id="IPR050180">
    <property type="entry name" value="RNR_Ribonuclease"/>
</dbReference>
<dbReference type="PANTHER" id="PTHR23355:SF65">
    <property type="entry name" value="EXORIBONUCLEASE CYT-4, PUTATIVE (AFU_ORTHOLOGUE AFUA_7G01550)-RELATED"/>
    <property type="match status" value="1"/>
</dbReference>
<dbReference type="InterPro" id="IPR012340">
    <property type="entry name" value="NA-bd_OB-fold"/>
</dbReference>
<dbReference type="EMBL" id="JAACJN010000092">
    <property type="protein sequence ID" value="KAF5376195.1"/>
    <property type="molecule type" value="Genomic_DNA"/>
</dbReference>
<sequence>MYGVCGSTARYACSVSRTLQPVATVDSKSSFSSTSATLKNHKKSTGSKPWSTVLKPKNPLPSRPAPSDKQFELFTDHVESLVKKSASPPPGWKHRPTSNGEFKRLASQISSVKAQRADSLNKIAFLYAEEGTKDSTLSSVEAVTSEASNLVLEPGSFVELRRASIATNAVVLGYDYIDRKQSFISLTTSGEVWAHTADDVLFDVPNFVSANLASRCGSGSVASDNAELAARVEVLKNLRVIQKDCEDAINVVASRGLDVYGTVRRKDDETKWGETSVSEVARLLLPNRQPTLAHIFAAHKYLASNPLRFVISHDYGTSKRFDVRPLADVKRYQLLNKWTREGDEERRIEAFIQKAKEILKQTRTKSRLGAPTKEINPNHTWSPSDVQILTFLVQSLRPQYRSQQDPFFPIVQAILKRIYEGVDIDIFDHTVHQFLLDIGAVTSWQNLTELRENMGFDLDGTQKLEGDDIVQRSFDKYRRSPHTPVGQILGPEDFYHNDIAEAIRHDFGDMPVYVIDDVGAKELDDGLSIEPIHNEPSTVWVHIHVADPSSLLPPTHILAKQAEARTQSTYFLQTTHSMLPKSLTHHPTYGLSLGCLADSSEGKAQPTLTFSLKFDTTSGTILDYLVRPGLIRKLVIASYEAVDAALGIPTDRNQYPFGGKPAPLNFPSLSERATEDLKLLYQTSQGLVRRRHRDNVFTFSRSQGDIYNAQWPDFDSPVVWDKSLQPSVASPYPKDIPVHTYSGFPSLSYRVATHDGNDLGSRSLVAEMMKLGSRTASMFARDHNIPMIRRWANPPIIQSEKALAEILDARTNTGYIKTDNAHLMKYIVGESIAGYSTDLREHWGLGISADDGYSKATSPLRRYADMIVHWQLKHAMVYEHAVRSSSSTGPSLLGVNTSNKVLFSKEWLDDFAIHNGAAERLSKRTQGQHQAWWNVAWLMKWIEAHNPTGYAFTSSSLDLGTASSSSNPGPFQNLVATLTSAPEVNRDTRKWQAAVNLDALGVKAILVERSEQVVESLWIGDKIAVDVSGMRLGVRPQVQVYPRRS</sequence>
<dbReference type="GO" id="GO:0003723">
    <property type="term" value="F:RNA binding"/>
    <property type="evidence" value="ECO:0007669"/>
    <property type="project" value="InterPro"/>
</dbReference>
<name>A0A8H5H437_9AGAR</name>
<dbReference type="Pfam" id="PF00773">
    <property type="entry name" value="RNB"/>
    <property type="match status" value="1"/>
</dbReference>